<sequence length="79" mass="9263">MKTQLMNNQWCNDEHIRVDGSSITETSPYKRLDRSQNMGNNMKEELDRRRSLTEEGKRRKPHSGLSKKPSTNNEFQVTP</sequence>
<dbReference type="AlphaFoldDB" id="A0AAD5N3F9"/>
<keyword evidence="3" id="KW-1185">Reference proteome</keyword>
<evidence type="ECO:0000313" key="2">
    <source>
        <dbReference type="EMBL" id="KAJ1356804.1"/>
    </source>
</evidence>
<feature type="compositionally biased region" description="Basic and acidic residues" evidence="1">
    <location>
        <begin position="42"/>
        <end position="57"/>
    </location>
</feature>
<feature type="compositionally biased region" description="Polar residues" evidence="1">
    <location>
        <begin position="68"/>
        <end position="79"/>
    </location>
</feature>
<evidence type="ECO:0000313" key="3">
    <source>
        <dbReference type="Proteomes" id="UP001196413"/>
    </source>
</evidence>
<protein>
    <submittedName>
        <fullName evidence="2">Uncharacterized protein</fullName>
    </submittedName>
</protein>
<dbReference type="Proteomes" id="UP001196413">
    <property type="component" value="Unassembled WGS sequence"/>
</dbReference>
<evidence type="ECO:0000256" key="1">
    <source>
        <dbReference type="SAM" id="MobiDB-lite"/>
    </source>
</evidence>
<organism evidence="2 3">
    <name type="scientific">Parelaphostrongylus tenuis</name>
    <name type="common">Meningeal worm</name>
    <dbReference type="NCBI Taxonomy" id="148309"/>
    <lineage>
        <taxon>Eukaryota</taxon>
        <taxon>Metazoa</taxon>
        <taxon>Ecdysozoa</taxon>
        <taxon>Nematoda</taxon>
        <taxon>Chromadorea</taxon>
        <taxon>Rhabditida</taxon>
        <taxon>Rhabditina</taxon>
        <taxon>Rhabditomorpha</taxon>
        <taxon>Strongyloidea</taxon>
        <taxon>Metastrongylidae</taxon>
        <taxon>Parelaphostrongylus</taxon>
    </lineage>
</organism>
<feature type="region of interest" description="Disordered" evidence="1">
    <location>
        <begin position="19"/>
        <end position="79"/>
    </location>
</feature>
<proteinExistence type="predicted"/>
<dbReference type="EMBL" id="JAHQIW010002913">
    <property type="protein sequence ID" value="KAJ1356804.1"/>
    <property type="molecule type" value="Genomic_DNA"/>
</dbReference>
<reference evidence="2" key="1">
    <citation type="submission" date="2021-06" db="EMBL/GenBank/DDBJ databases">
        <title>Parelaphostrongylus tenuis whole genome reference sequence.</title>
        <authorList>
            <person name="Garwood T.J."/>
            <person name="Larsen P.A."/>
            <person name="Fountain-Jones N.M."/>
            <person name="Garbe J.R."/>
            <person name="Macchietto M.G."/>
            <person name="Kania S.A."/>
            <person name="Gerhold R.W."/>
            <person name="Richards J.E."/>
            <person name="Wolf T.M."/>
        </authorList>
    </citation>
    <scope>NUCLEOTIDE SEQUENCE</scope>
    <source>
        <strain evidence="2">MNPRO001-30</strain>
        <tissue evidence="2">Meninges</tissue>
    </source>
</reference>
<name>A0AAD5N3F9_PARTN</name>
<gene>
    <name evidence="2" type="ORF">KIN20_014604</name>
</gene>
<accession>A0AAD5N3F9</accession>
<comment type="caution">
    <text evidence="2">The sequence shown here is derived from an EMBL/GenBank/DDBJ whole genome shotgun (WGS) entry which is preliminary data.</text>
</comment>